<sequence>MMELFLEYQIKNAFITIEQTPE</sequence>
<gene>
    <name evidence="1" type="ORF">LCGC14_2795120</name>
</gene>
<dbReference type="EMBL" id="LAZR01052303">
    <property type="protein sequence ID" value="KKK83267.1"/>
    <property type="molecule type" value="Genomic_DNA"/>
</dbReference>
<evidence type="ECO:0000313" key="1">
    <source>
        <dbReference type="EMBL" id="KKK83267.1"/>
    </source>
</evidence>
<reference evidence="1" key="1">
    <citation type="journal article" date="2015" name="Nature">
        <title>Complex archaea that bridge the gap between prokaryotes and eukaryotes.</title>
        <authorList>
            <person name="Spang A."/>
            <person name="Saw J.H."/>
            <person name="Jorgensen S.L."/>
            <person name="Zaremba-Niedzwiedzka K."/>
            <person name="Martijn J."/>
            <person name="Lind A.E."/>
            <person name="van Eijk R."/>
            <person name="Schleper C."/>
            <person name="Guy L."/>
            <person name="Ettema T.J."/>
        </authorList>
    </citation>
    <scope>NUCLEOTIDE SEQUENCE</scope>
</reference>
<accession>A0A0F8YPF6</accession>
<feature type="non-terminal residue" evidence="1">
    <location>
        <position position="22"/>
    </location>
</feature>
<name>A0A0F8YPF6_9ZZZZ</name>
<comment type="caution">
    <text evidence="1">The sequence shown here is derived from an EMBL/GenBank/DDBJ whole genome shotgun (WGS) entry which is preliminary data.</text>
</comment>
<dbReference type="AlphaFoldDB" id="A0A0F8YPF6"/>
<organism evidence="1">
    <name type="scientific">marine sediment metagenome</name>
    <dbReference type="NCBI Taxonomy" id="412755"/>
    <lineage>
        <taxon>unclassified sequences</taxon>
        <taxon>metagenomes</taxon>
        <taxon>ecological metagenomes</taxon>
    </lineage>
</organism>
<proteinExistence type="predicted"/>
<protein>
    <submittedName>
        <fullName evidence="1">Uncharacterized protein</fullName>
    </submittedName>
</protein>